<dbReference type="GO" id="GO:0008270">
    <property type="term" value="F:zinc ion binding"/>
    <property type="evidence" value="ECO:0007669"/>
    <property type="project" value="InterPro"/>
</dbReference>
<feature type="region of interest" description="Disordered" evidence="8">
    <location>
        <begin position="459"/>
        <end position="509"/>
    </location>
</feature>
<proteinExistence type="predicted"/>
<evidence type="ECO:0000256" key="2">
    <source>
        <dbReference type="ARBA" id="ARBA00022833"/>
    </source>
</evidence>
<accession>A0A316YY62</accession>
<dbReference type="InterPro" id="IPR001138">
    <property type="entry name" value="Zn2Cys6_DnaBD"/>
</dbReference>
<dbReference type="SUPFAM" id="SSF57701">
    <property type="entry name" value="Zn2/Cys6 DNA-binding domain"/>
    <property type="match status" value="1"/>
</dbReference>
<feature type="compositionally biased region" description="Polar residues" evidence="8">
    <location>
        <begin position="11"/>
        <end position="22"/>
    </location>
</feature>
<dbReference type="PANTHER" id="PTHR47659">
    <property type="entry name" value="ZN(II)2CYS6 TRANSCRIPTION FACTOR (EUROFUNG)-RELATED"/>
    <property type="match status" value="1"/>
</dbReference>
<dbReference type="SMART" id="SM00066">
    <property type="entry name" value="GAL4"/>
    <property type="match status" value="1"/>
</dbReference>
<protein>
    <recommendedName>
        <fullName evidence="7">Transcription activator of gluconeogenesis ERT1</fullName>
    </recommendedName>
</protein>
<dbReference type="PANTHER" id="PTHR47659:SF7">
    <property type="entry name" value="FUNGAL TRANSCRIPTIONAL REGULATORY PROTEIN, N-TERMINAL DOMAIN-CONTAINING PROTEIN"/>
    <property type="match status" value="1"/>
</dbReference>
<organism evidence="10 11">
    <name type="scientific">Tilletiopsis washingtonensis</name>
    <dbReference type="NCBI Taxonomy" id="58919"/>
    <lineage>
        <taxon>Eukaryota</taxon>
        <taxon>Fungi</taxon>
        <taxon>Dikarya</taxon>
        <taxon>Basidiomycota</taxon>
        <taxon>Ustilaginomycotina</taxon>
        <taxon>Exobasidiomycetes</taxon>
        <taxon>Entylomatales</taxon>
        <taxon>Entylomatales incertae sedis</taxon>
        <taxon>Tilletiopsis</taxon>
    </lineage>
</organism>
<reference evidence="10 11" key="1">
    <citation type="journal article" date="2018" name="Mol. Biol. Evol.">
        <title>Broad Genomic Sampling Reveals a Smut Pathogenic Ancestry of the Fungal Clade Ustilaginomycotina.</title>
        <authorList>
            <person name="Kijpornyongpan T."/>
            <person name="Mondo S.J."/>
            <person name="Barry K."/>
            <person name="Sandor L."/>
            <person name="Lee J."/>
            <person name="Lipzen A."/>
            <person name="Pangilinan J."/>
            <person name="LaButti K."/>
            <person name="Hainaut M."/>
            <person name="Henrissat B."/>
            <person name="Grigoriev I.V."/>
            <person name="Spatafora J.W."/>
            <person name="Aime M.C."/>
        </authorList>
    </citation>
    <scope>NUCLEOTIDE SEQUENCE [LARGE SCALE GENOMIC DNA]</scope>
    <source>
        <strain evidence="10 11">MCA 4186</strain>
    </source>
</reference>
<feature type="compositionally biased region" description="Polar residues" evidence="8">
    <location>
        <begin position="126"/>
        <end position="143"/>
    </location>
</feature>
<dbReference type="InterPro" id="IPR036864">
    <property type="entry name" value="Zn2-C6_fun-type_DNA-bd_sf"/>
</dbReference>
<feature type="region of interest" description="Disordered" evidence="8">
    <location>
        <begin position="239"/>
        <end position="258"/>
    </location>
</feature>
<keyword evidence="5" id="KW-0804">Transcription</keyword>
<keyword evidence="3" id="KW-0805">Transcription regulation</keyword>
<dbReference type="OrthoDB" id="5575144at2759"/>
<feature type="compositionally biased region" description="Polar residues" evidence="8">
    <location>
        <begin position="150"/>
        <end position="163"/>
    </location>
</feature>
<evidence type="ECO:0000256" key="8">
    <source>
        <dbReference type="SAM" id="MobiDB-lite"/>
    </source>
</evidence>
<evidence type="ECO:0000256" key="5">
    <source>
        <dbReference type="ARBA" id="ARBA00023163"/>
    </source>
</evidence>
<evidence type="ECO:0000313" key="11">
    <source>
        <dbReference type="Proteomes" id="UP000245946"/>
    </source>
</evidence>
<dbReference type="STRING" id="58919.A0A316YY62"/>
<name>A0A316YY62_9BASI</name>
<keyword evidence="4" id="KW-0238">DNA-binding</keyword>
<dbReference type="RefSeq" id="XP_025594729.1">
    <property type="nucleotide sequence ID" value="XM_025743661.1"/>
</dbReference>
<feature type="compositionally biased region" description="Basic and acidic residues" evidence="8">
    <location>
        <begin position="345"/>
        <end position="365"/>
    </location>
</feature>
<dbReference type="GO" id="GO:0003677">
    <property type="term" value="F:DNA binding"/>
    <property type="evidence" value="ECO:0007669"/>
    <property type="project" value="UniProtKB-KW"/>
</dbReference>
<dbReference type="Proteomes" id="UP000245946">
    <property type="component" value="Unassembled WGS sequence"/>
</dbReference>
<dbReference type="InterPro" id="IPR050335">
    <property type="entry name" value="ERT1_acuK_gluconeogen_tf"/>
</dbReference>
<evidence type="ECO:0000256" key="6">
    <source>
        <dbReference type="ARBA" id="ARBA00023242"/>
    </source>
</evidence>
<dbReference type="GO" id="GO:0000981">
    <property type="term" value="F:DNA-binding transcription factor activity, RNA polymerase II-specific"/>
    <property type="evidence" value="ECO:0007669"/>
    <property type="project" value="InterPro"/>
</dbReference>
<dbReference type="CDD" id="cd00067">
    <property type="entry name" value="GAL4"/>
    <property type="match status" value="1"/>
</dbReference>
<dbReference type="AlphaFoldDB" id="A0A316YY62"/>
<keyword evidence="1" id="KW-0479">Metal-binding</keyword>
<feature type="compositionally biased region" description="Low complexity" evidence="8">
    <location>
        <begin position="366"/>
        <end position="377"/>
    </location>
</feature>
<keyword evidence="11" id="KW-1185">Reference proteome</keyword>
<feature type="compositionally biased region" description="Low complexity" evidence="8">
    <location>
        <begin position="393"/>
        <end position="406"/>
    </location>
</feature>
<dbReference type="PROSITE" id="PS50048">
    <property type="entry name" value="ZN2_CY6_FUNGAL_2"/>
    <property type="match status" value="1"/>
</dbReference>
<evidence type="ECO:0000256" key="7">
    <source>
        <dbReference type="ARBA" id="ARBA00040903"/>
    </source>
</evidence>
<feature type="compositionally biased region" description="Low complexity" evidence="8">
    <location>
        <begin position="290"/>
        <end position="306"/>
    </location>
</feature>
<feature type="region of interest" description="Disordered" evidence="8">
    <location>
        <begin position="282"/>
        <end position="406"/>
    </location>
</feature>
<evidence type="ECO:0000256" key="4">
    <source>
        <dbReference type="ARBA" id="ARBA00023125"/>
    </source>
</evidence>
<feature type="region of interest" description="Disordered" evidence="8">
    <location>
        <begin position="1"/>
        <end position="65"/>
    </location>
</feature>
<gene>
    <name evidence="10" type="ORF">FA09DRAFT_332959</name>
</gene>
<evidence type="ECO:0000313" key="10">
    <source>
        <dbReference type="EMBL" id="PWN94450.1"/>
    </source>
</evidence>
<dbReference type="EMBL" id="KZ819314">
    <property type="protein sequence ID" value="PWN94450.1"/>
    <property type="molecule type" value="Genomic_DNA"/>
</dbReference>
<evidence type="ECO:0000259" key="9">
    <source>
        <dbReference type="PROSITE" id="PS50048"/>
    </source>
</evidence>
<feature type="compositionally biased region" description="Basic residues" evidence="8">
    <location>
        <begin position="246"/>
        <end position="258"/>
    </location>
</feature>
<sequence length="590" mass="60183">MSRPLSDTGYWAQQQSAQQPHYSSHMDATSLPASSSFYAPTQPAPSSSAGTGYGQQRTAAAQGGSYGSPLFNNSASGAAPLLTAHQQHSYGGVAPTYAGQHHTSAAQTSYGGYAASQAQPQQGVYATSTSSSFLPLPGTSSAPTHGGMYSHSNGSGGNASQQHYGYAAGSPEALYGMHSSYEHVNGGQHLQHGGANGGMQTRPKRKQVKNACINCQKACKKCDEGRPCSRCVKYGLTDSCQDSSRKERKRGIKRGPYKRRAATITGVAGGAALGYAPVNGASTRADDSSRGASNSNSASASFARGSPSGYGSNGDVDNSAFAGSPHFSAASAPPLHHTSSSPHIYARDQPRSGGYERRTFAEEHQLQQQQQQPQRFQDSMGGHDRSASTPIGSAASRPLASPSLYSNGSLHQLPSLGGGAGGVSSPVYGSAAQSSRLGGSGASGASLFSPPMLPSSTGLGGSGSYAGHSSAHHRLHSDGSYPSTPRTPLLGTEYVHHPPSTTGATGGAAGIVPAHTAGAFLHPQASSAQFALHLPQRARANPGGPAQHDSVAAALYGPAAATAARAAFPRLAPGAEDELAPIKPRLPLQA</sequence>
<evidence type="ECO:0000256" key="1">
    <source>
        <dbReference type="ARBA" id="ARBA00022723"/>
    </source>
</evidence>
<dbReference type="GeneID" id="37271205"/>
<feature type="domain" description="Zn(2)-C6 fungal-type" evidence="9">
    <location>
        <begin position="211"/>
        <end position="240"/>
    </location>
</feature>
<evidence type="ECO:0000256" key="3">
    <source>
        <dbReference type="ARBA" id="ARBA00023015"/>
    </source>
</evidence>
<keyword evidence="2" id="KW-0862">Zinc</keyword>
<feature type="region of interest" description="Disordered" evidence="8">
    <location>
        <begin position="126"/>
        <end position="164"/>
    </location>
</feature>
<dbReference type="Pfam" id="PF00172">
    <property type="entry name" value="Zn_clus"/>
    <property type="match status" value="1"/>
</dbReference>
<keyword evidence="6" id="KW-0539">Nucleus</keyword>
<feature type="compositionally biased region" description="Polar residues" evidence="8">
    <location>
        <begin position="31"/>
        <end position="59"/>
    </location>
</feature>
<dbReference type="Gene3D" id="4.10.240.10">
    <property type="entry name" value="Zn(2)-C6 fungal-type DNA-binding domain"/>
    <property type="match status" value="1"/>
</dbReference>